<feature type="repeat" description="TPR" evidence="3">
    <location>
        <begin position="449"/>
        <end position="482"/>
    </location>
</feature>
<dbReference type="GO" id="GO:0051879">
    <property type="term" value="F:Hsp90 protein binding"/>
    <property type="evidence" value="ECO:0007669"/>
    <property type="project" value="TreeGrafter"/>
</dbReference>
<feature type="region of interest" description="Disordered" evidence="4">
    <location>
        <begin position="326"/>
        <end position="348"/>
    </location>
</feature>
<feature type="compositionally biased region" description="Basic residues" evidence="4">
    <location>
        <begin position="1"/>
        <end position="10"/>
    </location>
</feature>
<dbReference type="PANTHER" id="PTHR22904:SF519">
    <property type="entry name" value="TPR REPEAT-CONTAINING PROTEIN"/>
    <property type="match status" value="1"/>
</dbReference>
<feature type="compositionally biased region" description="Low complexity" evidence="4">
    <location>
        <begin position="75"/>
        <end position="86"/>
    </location>
</feature>
<feature type="region of interest" description="Disordered" evidence="4">
    <location>
        <begin position="685"/>
        <end position="706"/>
    </location>
</feature>
<dbReference type="AlphaFoldDB" id="A0A8J4PXN0"/>
<evidence type="ECO:0000256" key="4">
    <source>
        <dbReference type="SAM" id="MobiDB-lite"/>
    </source>
</evidence>
<evidence type="ECO:0000313" key="6">
    <source>
        <dbReference type="Proteomes" id="UP000695562"/>
    </source>
</evidence>
<evidence type="ECO:0000313" key="5">
    <source>
        <dbReference type="EMBL" id="KAF2074704.1"/>
    </source>
</evidence>
<dbReference type="PANTHER" id="PTHR22904">
    <property type="entry name" value="TPR REPEAT CONTAINING PROTEIN"/>
    <property type="match status" value="1"/>
</dbReference>
<feature type="repeat" description="TPR" evidence="3">
    <location>
        <begin position="635"/>
        <end position="668"/>
    </location>
</feature>
<name>A0A8J4PXN0_9MYCE</name>
<dbReference type="Pfam" id="PF13414">
    <property type="entry name" value="TPR_11"/>
    <property type="match status" value="1"/>
</dbReference>
<feature type="region of interest" description="Disordered" evidence="4">
    <location>
        <begin position="75"/>
        <end position="132"/>
    </location>
</feature>
<keyword evidence="1" id="KW-0677">Repeat</keyword>
<feature type="compositionally biased region" description="Low complexity" evidence="4">
    <location>
        <begin position="583"/>
        <end position="596"/>
    </location>
</feature>
<dbReference type="InterPro" id="IPR011990">
    <property type="entry name" value="TPR-like_helical_dom_sf"/>
</dbReference>
<dbReference type="SMART" id="SM00028">
    <property type="entry name" value="TPR"/>
    <property type="match status" value="7"/>
</dbReference>
<feature type="compositionally biased region" description="Basic residues" evidence="4">
    <location>
        <begin position="101"/>
        <end position="121"/>
    </location>
</feature>
<dbReference type="SUPFAM" id="SSF48452">
    <property type="entry name" value="TPR-like"/>
    <property type="match status" value="3"/>
</dbReference>
<evidence type="ECO:0000256" key="3">
    <source>
        <dbReference type="PROSITE-ProRule" id="PRU00339"/>
    </source>
</evidence>
<feature type="region of interest" description="Disordered" evidence="4">
    <location>
        <begin position="1"/>
        <end position="45"/>
    </location>
</feature>
<organism evidence="5 6">
    <name type="scientific">Polysphondylium violaceum</name>
    <dbReference type="NCBI Taxonomy" id="133409"/>
    <lineage>
        <taxon>Eukaryota</taxon>
        <taxon>Amoebozoa</taxon>
        <taxon>Evosea</taxon>
        <taxon>Eumycetozoa</taxon>
        <taxon>Dictyostelia</taxon>
        <taxon>Dictyosteliales</taxon>
        <taxon>Dictyosteliaceae</taxon>
        <taxon>Polysphondylium</taxon>
    </lineage>
</organism>
<feature type="compositionally biased region" description="Polar residues" evidence="4">
    <location>
        <begin position="11"/>
        <end position="20"/>
    </location>
</feature>
<feature type="compositionally biased region" description="Polar residues" evidence="4">
    <location>
        <begin position="568"/>
        <end position="582"/>
    </location>
</feature>
<feature type="compositionally biased region" description="Low complexity" evidence="4">
    <location>
        <begin position="31"/>
        <end position="44"/>
    </location>
</feature>
<dbReference type="EMBL" id="AJWJ01000133">
    <property type="protein sequence ID" value="KAF2074704.1"/>
    <property type="molecule type" value="Genomic_DNA"/>
</dbReference>
<accession>A0A8J4PXN0</accession>
<feature type="region of interest" description="Disordered" evidence="4">
    <location>
        <begin position="535"/>
        <end position="602"/>
    </location>
</feature>
<sequence>MGNKSKKRNTGSHSHTSIDSNKQKEIKDVATEQQQTQQQQQQEQADNKNYIDIGLFNVTLENLKSSQKYFINNPSNFNNCNNNPNATAPPPQQQHVSHTPSNHKKKGHHNHHNNHHSHHHNQQQQQQQQQSKYSNQNYYKNYLCDTPQAALLAMRKGNNEYYKERYYQAIELYNTAITLSASSNPLFLVIVLINRSISKLRIQDYKKSIIDSTLAISIQPNCIKAYICRSFGYFFTKDFKKAITDHLIATHLIPSHLSIQKVMRYAHGSTFIYNPNFNQNLSINEIPEIKNYQLEWLSDFHLLSIEEEPCRLGIMAKYMQQQIQQQNSAPSKAAKDKTTNANQTNIPPSLIPSGEFTFGTLWSDLEEYYSFYQSNISESLASKQKLLGNADFQDKNYLAALCHYSKAIKLNPEDSIYYSNRGIVYYKLSRYFEAITDCSISIEKQTKQIKAYLRRGSSYLAIGDFRSAVKDFKLGLKYEPESVDLIEGLYKATKLIEQDIKNQLAIDPKSETLNHSFKLISIERSFIEQKLNYTKLSNGTTPPQPPQSVTSTPTKEDLTKNVNNNNNKTSQPLSTNTNLNKKQQQSVTPTPTTTQVIGQRQNPFYKPITKEEKDKYQSDIKFFTYLIESGKFDSSEAYLGRAEAYLLLSDFASTLSDYEKALFIDPKNPKILKRFKQYPNTLGFHVSIQDDEEEEDDDDDDEDDEN</sequence>
<evidence type="ECO:0000256" key="2">
    <source>
        <dbReference type="ARBA" id="ARBA00022803"/>
    </source>
</evidence>
<comment type="caution">
    <text evidence="5">The sequence shown here is derived from an EMBL/GenBank/DDBJ whole genome shotgun (WGS) entry which is preliminary data.</text>
</comment>
<feature type="repeat" description="TPR" evidence="3">
    <location>
        <begin position="381"/>
        <end position="414"/>
    </location>
</feature>
<evidence type="ECO:0000256" key="1">
    <source>
        <dbReference type="ARBA" id="ARBA00022737"/>
    </source>
</evidence>
<keyword evidence="6" id="KW-1185">Reference proteome</keyword>
<dbReference type="InterPro" id="IPR019734">
    <property type="entry name" value="TPR_rpt"/>
</dbReference>
<protein>
    <submittedName>
        <fullName evidence="5">Uncharacterized protein</fullName>
    </submittedName>
</protein>
<dbReference type="PROSITE" id="PS50005">
    <property type="entry name" value="TPR"/>
    <property type="match status" value="3"/>
</dbReference>
<dbReference type="Gene3D" id="1.25.40.10">
    <property type="entry name" value="Tetratricopeptide repeat domain"/>
    <property type="match status" value="3"/>
</dbReference>
<reference evidence="5" key="1">
    <citation type="submission" date="2020-01" db="EMBL/GenBank/DDBJ databases">
        <title>Development of genomics and gene disruption for Polysphondylium violaceum indicates a role for the polyketide synthase stlB in stalk morphogenesis.</title>
        <authorList>
            <person name="Narita B."/>
            <person name="Kawabe Y."/>
            <person name="Kin K."/>
            <person name="Saito T."/>
            <person name="Gibbs R."/>
            <person name="Kuspa A."/>
            <person name="Muzny D."/>
            <person name="Queller D."/>
            <person name="Richards S."/>
            <person name="Strassman J."/>
            <person name="Sucgang R."/>
            <person name="Worley K."/>
            <person name="Schaap P."/>
        </authorList>
    </citation>
    <scope>NUCLEOTIDE SEQUENCE</scope>
    <source>
        <strain evidence="5">QSvi11</strain>
    </source>
</reference>
<feature type="compositionally biased region" description="Basic and acidic residues" evidence="4">
    <location>
        <begin position="21"/>
        <end position="30"/>
    </location>
</feature>
<dbReference type="Pfam" id="PF13181">
    <property type="entry name" value="TPR_8"/>
    <property type="match status" value="1"/>
</dbReference>
<feature type="compositionally biased region" description="Low complexity" evidence="4">
    <location>
        <begin position="122"/>
        <end position="132"/>
    </location>
</feature>
<dbReference type="OrthoDB" id="2423701at2759"/>
<keyword evidence="2 3" id="KW-0802">TPR repeat</keyword>
<gene>
    <name evidence="5" type="ORF">CYY_003980</name>
</gene>
<dbReference type="Proteomes" id="UP000695562">
    <property type="component" value="Unassembled WGS sequence"/>
</dbReference>
<proteinExistence type="predicted"/>
<feature type="compositionally biased region" description="Acidic residues" evidence="4">
    <location>
        <begin position="689"/>
        <end position="706"/>
    </location>
</feature>